<dbReference type="AlphaFoldDB" id="A0A6G7YBL0"/>
<name>A0A6G7YBL0_9ACTN</name>
<dbReference type="GO" id="GO:0061542">
    <property type="term" value="F:3-demethylubiquinol 3-O-methyltransferase activity"/>
    <property type="evidence" value="ECO:0007669"/>
    <property type="project" value="InterPro"/>
</dbReference>
<sequence>MPIDNEVYEREGAGWWDEDNPLNMLHGSMTPARLTYFRTVLTQRLRLDPQGRRVLDVGCGGGFLAEQFARLGSRVVGVDPSAVSIDTARRHAAENGLEIDYRVGHGEDLPVADGEFDLVYSCDVLEHVSDLQRVLGEISRALTPQGVFLFDTVNRTRTSRLLAIKVLQEWRATRINDVTIHDWDMFITPEELEAGLRSEGLIVQEIAGLAPRANPVSLLLNVSRAKRGKISYGELSRRLDFGQVKDTKVSYMGFATKTAGAPP</sequence>
<dbReference type="KEGG" id="npi:G7071_00760"/>
<dbReference type="Proteomes" id="UP000502035">
    <property type="component" value="Chromosome"/>
</dbReference>
<keyword evidence="4" id="KW-0949">S-adenosyl-L-methionine</keyword>
<evidence type="ECO:0000313" key="7">
    <source>
        <dbReference type="Proteomes" id="UP000502035"/>
    </source>
</evidence>
<evidence type="ECO:0000256" key="1">
    <source>
        <dbReference type="ARBA" id="ARBA00022603"/>
    </source>
</evidence>
<dbReference type="Pfam" id="PF08241">
    <property type="entry name" value="Methyltransf_11"/>
    <property type="match status" value="1"/>
</dbReference>
<keyword evidence="3" id="KW-0831">Ubiquinone biosynthesis</keyword>
<dbReference type="RefSeq" id="WP_166313776.1">
    <property type="nucleotide sequence ID" value="NZ_CP049866.1"/>
</dbReference>
<evidence type="ECO:0000313" key="6">
    <source>
        <dbReference type="EMBL" id="QIK74185.1"/>
    </source>
</evidence>
<dbReference type="InterPro" id="IPR010233">
    <property type="entry name" value="UbiG_MeTrfase"/>
</dbReference>
<accession>A0A6G7YBL0</accession>
<dbReference type="NCBIfam" id="TIGR01983">
    <property type="entry name" value="UbiG"/>
    <property type="match status" value="1"/>
</dbReference>
<keyword evidence="1 6" id="KW-0489">Methyltransferase</keyword>
<evidence type="ECO:0000259" key="5">
    <source>
        <dbReference type="Pfam" id="PF08241"/>
    </source>
</evidence>
<organism evidence="6 7">
    <name type="scientific">Nocardioides piscis</name>
    <dbReference type="NCBI Taxonomy" id="2714938"/>
    <lineage>
        <taxon>Bacteria</taxon>
        <taxon>Bacillati</taxon>
        <taxon>Actinomycetota</taxon>
        <taxon>Actinomycetes</taxon>
        <taxon>Propionibacteriales</taxon>
        <taxon>Nocardioidaceae</taxon>
        <taxon>Nocardioides</taxon>
    </lineage>
</organism>
<dbReference type="PANTHER" id="PTHR43464:SF19">
    <property type="entry name" value="UBIQUINONE BIOSYNTHESIS O-METHYLTRANSFERASE, MITOCHONDRIAL"/>
    <property type="match status" value="1"/>
</dbReference>
<evidence type="ECO:0000256" key="2">
    <source>
        <dbReference type="ARBA" id="ARBA00022679"/>
    </source>
</evidence>
<evidence type="ECO:0000256" key="3">
    <source>
        <dbReference type="ARBA" id="ARBA00022688"/>
    </source>
</evidence>
<dbReference type="CDD" id="cd02440">
    <property type="entry name" value="AdoMet_MTases"/>
    <property type="match status" value="1"/>
</dbReference>
<keyword evidence="6" id="KW-0830">Ubiquinone</keyword>
<keyword evidence="7" id="KW-1185">Reference proteome</keyword>
<proteinExistence type="predicted"/>
<dbReference type="PANTHER" id="PTHR43464">
    <property type="entry name" value="METHYLTRANSFERASE"/>
    <property type="match status" value="1"/>
</dbReference>
<dbReference type="InterPro" id="IPR029063">
    <property type="entry name" value="SAM-dependent_MTases_sf"/>
</dbReference>
<reference evidence="6 7" key="1">
    <citation type="submission" date="2020-03" db="EMBL/GenBank/DDBJ databases">
        <title>Nocardioides sp. nov., isolated from fish.</title>
        <authorList>
            <person name="Hyun D.-W."/>
            <person name="Bae J.-W."/>
        </authorList>
    </citation>
    <scope>NUCLEOTIDE SEQUENCE [LARGE SCALE GENOMIC DNA]</scope>
    <source>
        <strain evidence="6 7">HDW12A</strain>
    </source>
</reference>
<dbReference type="EMBL" id="CP049866">
    <property type="protein sequence ID" value="QIK74185.1"/>
    <property type="molecule type" value="Genomic_DNA"/>
</dbReference>
<protein>
    <submittedName>
        <fullName evidence="6">3-demethylubiquinone-9 3-O-methyltransferase</fullName>
    </submittedName>
</protein>
<dbReference type="GO" id="GO:0032259">
    <property type="term" value="P:methylation"/>
    <property type="evidence" value="ECO:0007669"/>
    <property type="project" value="UniProtKB-KW"/>
</dbReference>
<evidence type="ECO:0000256" key="4">
    <source>
        <dbReference type="ARBA" id="ARBA00022691"/>
    </source>
</evidence>
<keyword evidence="2 6" id="KW-0808">Transferase</keyword>
<dbReference type="Gene3D" id="3.40.50.150">
    <property type="entry name" value="Vaccinia Virus protein VP39"/>
    <property type="match status" value="1"/>
</dbReference>
<dbReference type="SUPFAM" id="SSF53335">
    <property type="entry name" value="S-adenosyl-L-methionine-dependent methyltransferases"/>
    <property type="match status" value="1"/>
</dbReference>
<gene>
    <name evidence="6" type="primary">ubiG</name>
    <name evidence="6" type="ORF">G7071_00760</name>
</gene>
<feature type="domain" description="Methyltransferase type 11" evidence="5">
    <location>
        <begin position="55"/>
        <end position="150"/>
    </location>
</feature>
<dbReference type="GO" id="GO:0010420">
    <property type="term" value="F:polyprenyldihydroxybenzoate methyltransferase activity"/>
    <property type="evidence" value="ECO:0007669"/>
    <property type="project" value="InterPro"/>
</dbReference>
<dbReference type="InterPro" id="IPR013216">
    <property type="entry name" value="Methyltransf_11"/>
</dbReference>